<evidence type="ECO:0000313" key="6">
    <source>
        <dbReference type="EMBL" id="HJC34783.1"/>
    </source>
</evidence>
<accession>A0A9D2ST62</accession>
<dbReference type="EMBL" id="DWWO01000112">
    <property type="protein sequence ID" value="HJC34783.1"/>
    <property type="molecule type" value="Genomic_DNA"/>
</dbReference>
<dbReference type="InterPro" id="IPR006145">
    <property type="entry name" value="PsdUridine_synth_RsuA/RluA"/>
</dbReference>
<feature type="domain" description="Pseudouridine synthase RsuA/RluA-like" evidence="5">
    <location>
        <begin position="89"/>
        <end position="240"/>
    </location>
</feature>
<dbReference type="Proteomes" id="UP000823890">
    <property type="component" value="Unassembled WGS sequence"/>
</dbReference>
<dbReference type="EC" id="5.4.99.-" evidence="4"/>
<dbReference type="PANTHER" id="PTHR21600">
    <property type="entry name" value="MITOCHONDRIAL RNA PSEUDOURIDINE SYNTHASE"/>
    <property type="match status" value="1"/>
</dbReference>
<dbReference type="NCBIfam" id="TIGR00005">
    <property type="entry name" value="rluA_subfam"/>
    <property type="match status" value="1"/>
</dbReference>
<evidence type="ECO:0000256" key="4">
    <source>
        <dbReference type="RuleBase" id="RU362028"/>
    </source>
</evidence>
<comment type="function">
    <text evidence="4">Responsible for synthesis of pseudouridine from uracil.</text>
</comment>
<comment type="catalytic activity">
    <reaction evidence="1 4">
        <text>a uridine in RNA = a pseudouridine in RNA</text>
        <dbReference type="Rhea" id="RHEA:48348"/>
        <dbReference type="Rhea" id="RHEA-COMP:12068"/>
        <dbReference type="Rhea" id="RHEA-COMP:12069"/>
        <dbReference type="ChEBI" id="CHEBI:65314"/>
        <dbReference type="ChEBI" id="CHEBI:65315"/>
    </reaction>
</comment>
<reference evidence="6" key="1">
    <citation type="journal article" date="2021" name="PeerJ">
        <title>Extensive microbial diversity within the chicken gut microbiome revealed by metagenomics and culture.</title>
        <authorList>
            <person name="Gilroy R."/>
            <person name="Ravi A."/>
            <person name="Getino M."/>
            <person name="Pursley I."/>
            <person name="Horton D.L."/>
            <person name="Alikhan N.F."/>
            <person name="Baker D."/>
            <person name="Gharbi K."/>
            <person name="Hall N."/>
            <person name="Watson M."/>
            <person name="Adriaenssens E.M."/>
            <person name="Foster-Nyarko E."/>
            <person name="Jarju S."/>
            <person name="Secka A."/>
            <person name="Antonio M."/>
            <person name="Oren A."/>
            <person name="Chaudhuri R.R."/>
            <person name="La Ragione R."/>
            <person name="Hildebrand F."/>
            <person name="Pallen M.J."/>
        </authorList>
    </citation>
    <scope>NUCLEOTIDE SEQUENCE</scope>
    <source>
        <strain evidence="6">ChiW19-954</strain>
    </source>
</reference>
<dbReference type="GO" id="GO:0000455">
    <property type="term" value="P:enzyme-directed rRNA pseudouridine synthesis"/>
    <property type="evidence" value="ECO:0007669"/>
    <property type="project" value="TreeGrafter"/>
</dbReference>
<comment type="caution">
    <text evidence="6">The sequence shown here is derived from an EMBL/GenBank/DDBJ whole genome shotgun (WGS) entry which is preliminary data.</text>
</comment>
<gene>
    <name evidence="6" type="ORF">H9758_09370</name>
</gene>
<dbReference type="CDD" id="cd02869">
    <property type="entry name" value="PseudoU_synth_RluA_like"/>
    <property type="match status" value="1"/>
</dbReference>
<comment type="similarity">
    <text evidence="2 4">Belongs to the pseudouridine synthase RluA family.</text>
</comment>
<sequence length="296" mass="33598">MERIITYVIDTTSAGLRIEQYLRRRGYSYQNLTQLKKMHESILLNGVWSYMRTSLKDGDILTVHIQETESSPNIPPVKLPLDIVYEDADIIVVNKPAGMPVHPSLNNYENSLANALMYYYQEQGKPFIFRCTNRLDRDTSGLTVVARHMVSSSILSGMGVRHEITREYLAVVRGTLNPPKGTIDAPIGRTGSSLIERKIDFEKGEHAVTHYRVVEEKNGHSLVSLILETGRTHQIRVHMKYIGHPLVGDYLYNPDMEYITRQALHSYRLSFTHPITGESMEFTAPLPADMCHILAG</sequence>
<evidence type="ECO:0000313" key="7">
    <source>
        <dbReference type="Proteomes" id="UP000823890"/>
    </source>
</evidence>
<dbReference type="Pfam" id="PF00849">
    <property type="entry name" value="PseudoU_synth_2"/>
    <property type="match status" value="1"/>
</dbReference>
<dbReference type="InterPro" id="IPR020103">
    <property type="entry name" value="PsdUridine_synth_cat_dom_sf"/>
</dbReference>
<dbReference type="GO" id="GO:0140098">
    <property type="term" value="F:catalytic activity, acting on RNA"/>
    <property type="evidence" value="ECO:0007669"/>
    <property type="project" value="UniProtKB-ARBA"/>
</dbReference>
<keyword evidence="4" id="KW-0413">Isomerase</keyword>
<dbReference type="PANTHER" id="PTHR21600:SF44">
    <property type="entry name" value="RIBOSOMAL LARGE SUBUNIT PSEUDOURIDINE SYNTHASE D"/>
    <property type="match status" value="1"/>
</dbReference>
<reference evidence="6" key="2">
    <citation type="submission" date="2021-04" db="EMBL/GenBank/DDBJ databases">
        <authorList>
            <person name="Gilroy R."/>
        </authorList>
    </citation>
    <scope>NUCLEOTIDE SEQUENCE</scope>
    <source>
        <strain evidence="6">ChiW19-954</strain>
    </source>
</reference>
<evidence type="ECO:0000259" key="5">
    <source>
        <dbReference type="Pfam" id="PF00849"/>
    </source>
</evidence>
<organism evidence="6 7">
    <name type="scientific">Candidatus Mediterraneibacter faecipullorum</name>
    <dbReference type="NCBI Taxonomy" id="2838670"/>
    <lineage>
        <taxon>Bacteria</taxon>
        <taxon>Bacillati</taxon>
        <taxon>Bacillota</taxon>
        <taxon>Clostridia</taxon>
        <taxon>Lachnospirales</taxon>
        <taxon>Lachnospiraceae</taxon>
        <taxon>Mediterraneibacter</taxon>
    </lineage>
</organism>
<feature type="active site" evidence="3">
    <location>
        <position position="136"/>
    </location>
</feature>
<dbReference type="AlphaFoldDB" id="A0A9D2ST62"/>
<dbReference type="GO" id="GO:0003723">
    <property type="term" value="F:RNA binding"/>
    <property type="evidence" value="ECO:0007669"/>
    <property type="project" value="InterPro"/>
</dbReference>
<proteinExistence type="inferred from homology"/>
<dbReference type="GO" id="GO:0009982">
    <property type="term" value="F:pseudouridine synthase activity"/>
    <property type="evidence" value="ECO:0007669"/>
    <property type="project" value="InterPro"/>
</dbReference>
<dbReference type="InterPro" id="IPR006225">
    <property type="entry name" value="PsdUridine_synth_RluC/D"/>
</dbReference>
<name>A0A9D2ST62_9FIRM</name>
<dbReference type="Gene3D" id="3.30.2350.10">
    <property type="entry name" value="Pseudouridine synthase"/>
    <property type="match status" value="1"/>
</dbReference>
<dbReference type="SUPFAM" id="SSF55120">
    <property type="entry name" value="Pseudouridine synthase"/>
    <property type="match status" value="1"/>
</dbReference>
<evidence type="ECO:0000256" key="2">
    <source>
        <dbReference type="ARBA" id="ARBA00010876"/>
    </source>
</evidence>
<evidence type="ECO:0000256" key="1">
    <source>
        <dbReference type="ARBA" id="ARBA00000073"/>
    </source>
</evidence>
<protein>
    <recommendedName>
        <fullName evidence="4">Pseudouridine synthase</fullName>
        <ecNumber evidence="4">5.4.99.-</ecNumber>
    </recommendedName>
</protein>
<dbReference type="InterPro" id="IPR050188">
    <property type="entry name" value="RluA_PseudoU_synthase"/>
</dbReference>
<evidence type="ECO:0000256" key="3">
    <source>
        <dbReference type="PIRSR" id="PIRSR606225-1"/>
    </source>
</evidence>